<dbReference type="Pfam" id="PF02350">
    <property type="entry name" value="Epimerase_2"/>
    <property type="match status" value="1"/>
</dbReference>
<dbReference type="CDD" id="cd03786">
    <property type="entry name" value="GTB_UDP-GlcNAc_2-Epimerase"/>
    <property type="match status" value="1"/>
</dbReference>
<dbReference type="PANTHER" id="PTHR43174:SF2">
    <property type="entry name" value="UDP-N-ACETYLGLUCOSAMINE 2-EPIMERASE"/>
    <property type="match status" value="1"/>
</dbReference>
<evidence type="ECO:0000256" key="2">
    <source>
        <dbReference type="ARBA" id="ARBA00038209"/>
    </source>
</evidence>
<dbReference type="EC" id="5.1.3.14" evidence="3"/>
<name>A0ABP7GY84_9FLAO</name>
<evidence type="ECO:0000256" key="4">
    <source>
        <dbReference type="RuleBase" id="RU003513"/>
    </source>
</evidence>
<evidence type="ECO:0000313" key="7">
    <source>
        <dbReference type="Proteomes" id="UP001501456"/>
    </source>
</evidence>
<dbReference type="PANTHER" id="PTHR43174">
    <property type="entry name" value="UDP-N-ACETYLGLUCOSAMINE 2-EPIMERASE"/>
    <property type="match status" value="1"/>
</dbReference>
<sequence length="374" mass="41877">MKKNLIIFGTRPEAIKMAPLVKEFQRHTENFETKVCITAQHREMLDQVLDFFEITPDFDLNLMKPNQNLYTLTADIITSLKPVLESFMPDYVYIHGDTTTTMAASIAAFYSGAKVCHVEAGLRTFNKRSPFPEEVNRNIASSISDYHFAPTSTSQQNLINENIKDSSILVTGNTVIDALKYSSNKVTSATYTDDEINKLKTIISDSKKTILVTGHRRENHGQGFINICNALKQIAIENPDVEIVYPVHLNPKVQKPVFELLSNVGNIKLISPLSYPSFVWLMSRSYLIITDSGGVQEEAPSLGKPVLVMRDTTERPEAVEAGTVLLVGTDSQKIIKETNKLLKDNEAYVKMSKLHNPYGDGLSCQRIVDFISKL</sequence>
<dbReference type="InterPro" id="IPR029767">
    <property type="entry name" value="WecB-like"/>
</dbReference>
<dbReference type="InterPro" id="IPR003331">
    <property type="entry name" value="UDP_GlcNAc_Epimerase_2_dom"/>
</dbReference>
<comment type="similarity">
    <text evidence="2 4">Belongs to the UDP-N-acetylglucosamine 2-epimerase family.</text>
</comment>
<dbReference type="NCBIfam" id="TIGR00236">
    <property type="entry name" value="wecB"/>
    <property type="match status" value="1"/>
</dbReference>
<dbReference type="RefSeq" id="WP_344727027.1">
    <property type="nucleotide sequence ID" value="NZ_BAABBI010000001.1"/>
</dbReference>
<comment type="caution">
    <text evidence="6">The sequence shown here is derived from an EMBL/GenBank/DDBJ whole genome shotgun (WGS) entry which is preliminary data.</text>
</comment>
<dbReference type="EMBL" id="BAABBI010000001">
    <property type="protein sequence ID" value="GAA3777069.1"/>
    <property type="molecule type" value="Genomic_DNA"/>
</dbReference>
<reference evidence="7" key="1">
    <citation type="journal article" date="2019" name="Int. J. Syst. Evol. Microbiol.">
        <title>The Global Catalogue of Microorganisms (GCM) 10K type strain sequencing project: providing services to taxonomists for standard genome sequencing and annotation.</title>
        <authorList>
            <consortium name="The Broad Institute Genomics Platform"/>
            <consortium name="The Broad Institute Genome Sequencing Center for Infectious Disease"/>
            <person name="Wu L."/>
            <person name="Ma J."/>
        </authorList>
    </citation>
    <scope>NUCLEOTIDE SEQUENCE [LARGE SCALE GENOMIC DNA]</scope>
    <source>
        <strain evidence="7">JCM 17525</strain>
    </source>
</reference>
<dbReference type="SUPFAM" id="SSF53756">
    <property type="entry name" value="UDP-Glycosyltransferase/glycogen phosphorylase"/>
    <property type="match status" value="1"/>
</dbReference>
<keyword evidence="7" id="KW-1185">Reference proteome</keyword>
<gene>
    <name evidence="6" type="primary">wecB</name>
    <name evidence="6" type="ORF">GCM10022271_06560</name>
</gene>
<dbReference type="Gene3D" id="3.40.50.2000">
    <property type="entry name" value="Glycogen Phosphorylase B"/>
    <property type="match status" value="2"/>
</dbReference>
<organism evidence="6 7">
    <name type="scientific">Corallibacter vietnamensis</name>
    <dbReference type="NCBI Taxonomy" id="904130"/>
    <lineage>
        <taxon>Bacteria</taxon>
        <taxon>Pseudomonadati</taxon>
        <taxon>Bacteroidota</taxon>
        <taxon>Flavobacteriia</taxon>
        <taxon>Flavobacteriales</taxon>
        <taxon>Flavobacteriaceae</taxon>
        <taxon>Corallibacter</taxon>
    </lineage>
</organism>
<feature type="domain" description="UDP-N-acetylglucosamine 2-epimerase" evidence="5">
    <location>
        <begin position="27"/>
        <end position="371"/>
    </location>
</feature>
<dbReference type="Proteomes" id="UP001501456">
    <property type="component" value="Unassembled WGS sequence"/>
</dbReference>
<keyword evidence="1 4" id="KW-0413">Isomerase</keyword>
<evidence type="ECO:0000259" key="5">
    <source>
        <dbReference type="Pfam" id="PF02350"/>
    </source>
</evidence>
<evidence type="ECO:0000256" key="1">
    <source>
        <dbReference type="ARBA" id="ARBA00023235"/>
    </source>
</evidence>
<protein>
    <recommendedName>
        <fullName evidence="3">UDP-N-acetylglucosamine 2-epimerase (non-hydrolyzing)</fullName>
        <ecNumber evidence="3">5.1.3.14</ecNumber>
    </recommendedName>
</protein>
<evidence type="ECO:0000313" key="6">
    <source>
        <dbReference type="EMBL" id="GAA3777069.1"/>
    </source>
</evidence>
<proteinExistence type="inferred from homology"/>
<accession>A0ABP7GY84</accession>
<evidence type="ECO:0000256" key="3">
    <source>
        <dbReference type="ARBA" id="ARBA00038858"/>
    </source>
</evidence>